<name>A0A2N5H7E9_9BACI</name>
<evidence type="ECO:0008006" key="4">
    <source>
        <dbReference type="Google" id="ProtNLM"/>
    </source>
</evidence>
<sequence>MTTYEPLKFILQEMILVYEKLVQVGKEKQETIISGDTERLLSIFSKESALLKEIGRLEEKRQAETQSYQSLCLSELIESSSSAKEKEELLFYQNELKAKLKELVEQHKLNQQLIENSLVYVNRMLALFTQPGESSHTYSAAKNYPRESSASRSFFDAKV</sequence>
<dbReference type="InterPro" id="IPR036679">
    <property type="entry name" value="FlgN-like_sf"/>
</dbReference>
<dbReference type="EMBL" id="PGVE01000095">
    <property type="protein sequence ID" value="PLS01442.1"/>
    <property type="molecule type" value="Genomic_DNA"/>
</dbReference>
<dbReference type="InterPro" id="IPR007809">
    <property type="entry name" value="FlgN-like"/>
</dbReference>
<dbReference type="AlphaFoldDB" id="A0A2N5H7E9"/>
<comment type="caution">
    <text evidence="2">The sequence shown here is derived from an EMBL/GenBank/DDBJ whole genome shotgun (WGS) entry which is preliminary data.</text>
</comment>
<gene>
    <name evidence="2" type="ORF">CVD27_25085</name>
</gene>
<dbReference type="Proteomes" id="UP000234950">
    <property type="component" value="Unassembled WGS sequence"/>
</dbReference>
<evidence type="ECO:0000256" key="1">
    <source>
        <dbReference type="ARBA" id="ARBA00022795"/>
    </source>
</evidence>
<evidence type="ECO:0000313" key="3">
    <source>
        <dbReference type="Proteomes" id="UP000234950"/>
    </source>
</evidence>
<dbReference type="Pfam" id="PF05130">
    <property type="entry name" value="FlgN"/>
    <property type="match status" value="1"/>
</dbReference>
<dbReference type="OrthoDB" id="2873203at2"/>
<keyword evidence="3" id="KW-1185">Reference proteome</keyword>
<accession>A0A2N5H7E9</accession>
<proteinExistence type="predicted"/>
<protein>
    <recommendedName>
        <fullName evidence="4">Flagellar protein FlgN</fullName>
    </recommendedName>
</protein>
<keyword evidence="1" id="KW-1005">Bacterial flagellum biogenesis</keyword>
<dbReference type="Gene3D" id="1.20.58.300">
    <property type="entry name" value="FlgN-like"/>
    <property type="match status" value="1"/>
</dbReference>
<evidence type="ECO:0000313" key="2">
    <source>
        <dbReference type="EMBL" id="PLS01442.1"/>
    </source>
</evidence>
<dbReference type="RefSeq" id="WP_101651575.1">
    <property type="nucleotide sequence ID" value="NZ_PGVE01000095.1"/>
</dbReference>
<organism evidence="2 3">
    <name type="scientific">Neobacillus cucumis</name>
    <dbReference type="NCBI Taxonomy" id="1740721"/>
    <lineage>
        <taxon>Bacteria</taxon>
        <taxon>Bacillati</taxon>
        <taxon>Bacillota</taxon>
        <taxon>Bacilli</taxon>
        <taxon>Bacillales</taxon>
        <taxon>Bacillaceae</taxon>
        <taxon>Neobacillus</taxon>
    </lineage>
</organism>
<reference evidence="2 3" key="1">
    <citation type="submission" date="2017-11" db="EMBL/GenBank/DDBJ databases">
        <title>Comparitive Functional Genomics of Dry Heat Resistant strains isolated from the Viking Spacecraft.</title>
        <authorList>
            <person name="Seuylemezian A."/>
            <person name="Cooper K."/>
            <person name="Vaishampayan P."/>
        </authorList>
    </citation>
    <scope>NUCLEOTIDE SEQUENCE [LARGE SCALE GENOMIC DNA]</scope>
    <source>
        <strain evidence="2 3">V32-6</strain>
    </source>
</reference>
<dbReference type="SUPFAM" id="SSF140566">
    <property type="entry name" value="FlgN-like"/>
    <property type="match status" value="1"/>
</dbReference>
<dbReference type="GO" id="GO:0044780">
    <property type="term" value="P:bacterial-type flagellum assembly"/>
    <property type="evidence" value="ECO:0007669"/>
    <property type="project" value="InterPro"/>
</dbReference>